<feature type="non-terminal residue" evidence="1">
    <location>
        <position position="1"/>
    </location>
</feature>
<reference evidence="1 2" key="1">
    <citation type="journal article" date="2021" name="BMC Genomics">
        <title>Datura genome reveals duplications of psychoactive alkaloid biosynthetic genes and high mutation rate following tissue culture.</title>
        <authorList>
            <person name="Rajewski A."/>
            <person name="Carter-House D."/>
            <person name="Stajich J."/>
            <person name="Litt A."/>
        </authorList>
    </citation>
    <scope>NUCLEOTIDE SEQUENCE [LARGE SCALE GENOMIC DNA]</scope>
    <source>
        <strain evidence="1">AR-01</strain>
    </source>
</reference>
<comment type="caution">
    <text evidence="1">The sequence shown here is derived from an EMBL/GenBank/DDBJ whole genome shotgun (WGS) entry which is preliminary data.</text>
</comment>
<dbReference type="EMBL" id="JACEIK010005808">
    <property type="protein sequence ID" value="MCE0482240.1"/>
    <property type="molecule type" value="Genomic_DNA"/>
</dbReference>
<evidence type="ECO:0000313" key="1">
    <source>
        <dbReference type="EMBL" id="MCE0482240.1"/>
    </source>
</evidence>
<dbReference type="Proteomes" id="UP000823775">
    <property type="component" value="Unassembled WGS sequence"/>
</dbReference>
<proteinExistence type="predicted"/>
<accession>A0ABS8VRS7</accession>
<protein>
    <submittedName>
        <fullName evidence="1">Uncharacterized protein</fullName>
    </submittedName>
</protein>
<organism evidence="1 2">
    <name type="scientific">Datura stramonium</name>
    <name type="common">Jimsonweed</name>
    <name type="synonym">Common thornapple</name>
    <dbReference type="NCBI Taxonomy" id="4076"/>
    <lineage>
        <taxon>Eukaryota</taxon>
        <taxon>Viridiplantae</taxon>
        <taxon>Streptophyta</taxon>
        <taxon>Embryophyta</taxon>
        <taxon>Tracheophyta</taxon>
        <taxon>Spermatophyta</taxon>
        <taxon>Magnoliopsida</taxon>
        <taxon>eudicotyledons</taxon>
        <taxon>Gunneridae</taxon>
        <taxon>Pentapetalae</taxon>
        <taxon>asterids</taxon>
        <taxon>lamiids</taxon>
        <taxon>Solanales</taxon>
        <taxon>Solanaceae</taxon>
        <taxon>Solanoideae</taxon>
        <taxon>Datureae</taxon>
        <taxon>Datura</taxon>
    </lineage>
</organism>
<name>A0ABS8VRS7_DATST</name>
<evidence type="ECO:0000313" key="2">
    <source>
        <dbReference type="Proteomes" id="UP000823775"/>
    </source>
</evidence>
<keyword evidence="2" id="KW-1185">Reference proteome</keyword>
<sequence>IEVIATRDIMLETISIRMQESSVGCKSEMVIDLETNFQRPLHASGSSLEKMMKHVMAQLQVIKNEIREVSHMSLRGGSDRWILS</sequence>
<gene>
    <name evidence="1" type="ORF">HAX54_040808</name>
</gene>